<evidence type="ECO:0000256" key="2">
    <source>
        <dbReference type="SAM" id="SignalP"/>
    </source>
</evidence>
<sequence length="346" mass="37987">MCMLKRRKMLAAVALAMAGGPALAAGPAAVREFEVADFRSYLPAEHPVRRGLQAFADRVARLSGGRLRAKVRTDTIPGGPGQQMAALRSGGEGVPDLMLVSVTGLAPLEPAFGVLDFPFTLKDEAQAHALLDGRFGTALLNRLPEHGLVGTAWWESGMRQMTSSKAPLDSAAAFQGLKFRVIPEPFFSDVYGALGATPVPMLFKPVYEALKTGRADAQDNTEAQIIAGKFHEVQQWLTLTNHAYAAIVLVARAPFWQSLSADDQDLLRQAAQHAGQLQRRWVHEDTLRVRAKLQELGMKVAELPEAERQKLEALTRPVRERYAAKFDARLMALYEQELNAIQQKAR</sequence>
<dbReference type="AlphaFoldDB" id="A0A2S5T131"/>
<feature type="chain" id="PRO_5015553063" evidence="2">
    <location>
        <begin position="25"/>
        <end position="346"/>
    </location>
</feature>
<gene>
    <name evidence="3" type="ORF">C1702_15765</name>
</gene>
<evidence type="ECO:0000313" key="4">
    <source>
        <dbReference type="Proteomes" id="UP000239406"/>
    </source>
</evidence>
<dbReference type="Proteomes" id="UP000239406">
    <property type="component" value="Unassembled WGS sequence"/>
</dbReference>
<name>A0A2S5T131_9BURK</name>
<dbReference type="GO" id="GO:0030288">
    <property type="term" value="C:outer membrane-bounded periplasmic space"/>
    <property type="evidence" value="ECO:0007669"/>
    <property type="project" value="InterPro"/>
</dbReference>
<dbReference type="GO" id="GO:0030246">
    <property type="term" value="F:carbohydrate binding"/>
    <property type="evidence" value="ECO:0007669"/>
    <property type="project" value="TreeGrafter"/>
</dbReference>
<keyword evidence="4" id="KW-1185">Reference proteome</keyword>
<evidence type="ECO:0000313" key="3">
    <source>
        <dbReference type="EMBL" id="PPE68683.1"/>
    </source>
</evidence>
<keyword evidence="1 2" id="KW-0732">Signal</keyword>
<dbReference type="PANTHER" id="PTHR33376:SF2">
    <property type="entry name" value="DICARBOXYLATE-BINDING PERIPLASMIC PROTEIN"/>
    <property type="match status" value="1"/>
</dbReference>
<dbReference type="Pfam" id="PF03480">
    <property type="entry name" value="DctP"/>
    <property type="match status" value="1"/>
</dbReference>
<accession>A0A2S5T131</accession>
<dbReference type="InterPro" id="IPR018389">
    <property type="entry name" value="DctP_fam"/>
</dbReference>
<feature type="signal peptide" evidence="2">
    <location>
        <begin position="1"/>
        <end position="24"/>
    </location>
</feature>
<dbReference type="PIRSF" id="PIRSF006470">
    <property type="entry name" value="DctB"/>
    <property type="match status" value="1"/>
</dbReference>
<proteinExistence type="predicted"/>
<dbReference type="NCBIfam" id="NF037995">
    <property type="entry name" value="TRAP_S1"/>
    <property type="match status" value="1"/>
</dbReference>
<dbReference type="InterPro" id="IPR004682">
    <property type="entry name" value="TRAP_DctP"/>
</dbReference>
<dbReference type="EMBL" id="PSNY01000021">
    <property type="protein sequence ID" value="PPE68683.1"/>
    <property type="molecule type" value="Genomic_DNA"/>
</dbReference>
<organism evidence="3 4">
    <name type="scientific">Caldimonas thermodepolymerans</name>
    <dbReference type="NCBI Taxonomy" id="215580"/>
    <lineage>
        <taxon>Bacteria</taxon>
        <taxon>Pseudomonadati</taxon>
        <taxon>Pseudomonadota</taxon>
        <taxon>Betaproteobacteria</taxon>
        <taxon>Burkholderiales</taxon>
        <taxon>Sphaerotilaceae</taxon>
        <taxon>Caldimonas</taxon>
    </lineage>
</organism>
<dbReference type="GO" id="GO:0055085">
    <property type="term" value="P:transmembrane transport"/>
    <property type="evidence" value="ECO:0007669"/>
    <property type="project" value="InterPro"/>
</dbReference>
<comment type="caution">
    <text evidence="3">The sequence shown here is derived from an EMBL/GenBank/DDBJ whole genome shotgun (WGS) entry which is preliminary data.</text>
</comment>
<dbReference type="InterPro" id="IPR038404">
    <property type="entry name" value="TRAP_DctP_sf"/>
</dbReference>
<dbReference type="NCBIfam" id="TIGR00787">
    <property type="entry name" value="dctP"/>
    <property type="match status" value="1"/>
</dbReference>
<evidence type="ECO:0000256" key="1">
    <source>
        <dbReference type="ARBA" id="ARBA00022729"/>
    </source>
</evidence>
<reference evidence="3 4" key="1">
    <citation type="submission" date="2018-02" db="EMBL/GenBank/DDBJ databases">
        <title>Reclassifiation of [Polyangium] brachysporum DSM 7029 as Guopingzhaonella breviflexa gen. nov., sp. nov., a member of the family Comamonadaceae.</title>
        <authorList>
            <person name="Tang B."/>
        </authorList>
    </citation>
    <scope>NUCLEOTIDE SEQUENCE [LARGE SCALE GENOMIC DNA]</scope>
    <source>
        <strain evidence="3 4">DSM 15344</strain>
    </source>
</reference>
<protein>
    <submittedName>
        <fullName evidence="3">ABC transporter substrate-binding protein</fullName>
    </submittedName>
</protein>
<dbReference type="PANTHER" id="PTHR33376">
    <property type="match status" value="1"/>
</dbReference>
<dbReference type="Gene3D" id="3.40.190.170">
    <property type="entry name" value="Bacterial extracellular solute-binding protein, family 7"/>
    <property type="match status" value="1"/>
</dbReference>